<dbReference type="InterPro" id="IPR036922">
    <property type="entry name" value="Rieske_2Fe-2S_sf"/>
</dbReference>
<evidence type="ECO:0000256" key="5">
    <source>
        <dbReference type="ARBA" id="ARBA00022692"/>
    </source>
</evidence>
<keyword evidence="11" id="KW-0408">Iron</keyword>
<dbReference type="Gene3D" id="3.90.380.10">
    <property type="entry name" value="Naphthalene 1,2-dioxygenase Alpha Subunit, Chain A, domain 1"/>
    <property type="match status" value="1"/>
</dbReference>
<dbReference type="AlphaFoldDB" id="A0AAW1PWF3"/>
<dbReference type="PROSITE" id="PS51296">
    <property type="entry name" value="RIESKE"/>
    <property type="match status" value="1"/>
</dbReference>
<keyword evidence="16" id="KW-1185">Reference proteome</keyword>
<gene>
    <name evidence="15" type="ORF">WJX73_004515</name>
</gene>
<evidence type="ECO:0000256" key="11">
    <source>
        <dbReference type="ARBA" id="ARBA00023004"/>
    </source>
</evidence>
<keyword evidence="3" id="KW-0150">Chloroplast</keyword>
<dbReference type="GO" id="GO:0051537">
    <property type="term" value="F:2 iron, 2 sulfur cluster binding"/>
    <property type="evidence" value="ECO:0007669"/>
    <property type="project" value="UniProtKB-KW"/>
</dbReference>
<keyword evidence="5" id="KW-0812">Transmembrane</keyword>
<evidence type="ECO:0000313" key="15">
    <source>
        <dbReference type="EMBL" id="KAK9812498.1"/>
    </source>
</evidence>
<dbReference type="PANTHER" id="PTHR21266">
    <property type="entry name" value="IRON-SULFUR DOMAIN CONTAINING PROTEIN"/>
    <property type="match status" value="1"/>
</dbReference>
<dbReference type="EMBL" id="JALJOQ010000006">
    <property type="protein sequence ID" value="KAK9812498.1"/>
    <property type="molecule type" value="Genomic_DNA"/>
</dbReference>
<evidence type="ECO:0000256" key="7">
    <source>
        <dbReference type="ARBA" id="ARBA00022723"/>
    </source>
</evidence>
<keyword evidence="8" id="KW-0809">Transit peptide</keyword>
<reference evidence="15 16" key="1">
    <citation type="journal article" date="2024" name="Nat. Commun.">
        <title>Phylogenomics reveals the evolutionary origins of lichenization in chlorophyte algae.</title>
        <authorList>
            <person name="Puginier C."/>
            <person name="Libourel C."/>
            <person name="Otte J."/>
            <person name="Skaloud P."/>
            <person name="Haon M."/>
            <person name="Grisel S."/>
            <person name="Petersen M."/>
            <person name="Berrin J.G."/>
            <person name="Delaux P.M."/>
            <person name="Dal Grande F."/>
            <person name="Keller J."/>
        </authorList>
    </citation>
    <scope>NUCLEOTIDE SEQUENCE [LARGE SCALE GENOMIC DNA]</scope>
    <source>
        <strain evidence="15 16">SAG 2036</strain>
    </source>
</reference>
<dbReference type="GO" id="GO:0010277">
    <property type="term" value="F:chlorophyllide a oxygenase activity"/>
    <property type="evidence" value="ECO:0007669"/>
    <property type="project" value="InterPro"/>
</dbReference>
<dbReference type="GO" id="GO:0046872">
    <property type="term" value="F:metal ion binding"/>
    <property type="evidence" value="ECO:0007669"/>
    <property type="project" value="UniProtKB-KW"/>
</dbReference>
<dbReference type="InterPro" id="IPR013626">
    <property type="entry name" value="PaO"/>
</dbReference>
<dbReference type="PANTHER" id="PTHR21266:SF32">
    <property type="entry name" value="CHOLESTEROL 7-DESATURASE NVD"/>
    <property type="match status" value="1"/>
</dbReference>
<feature type="domain" description="Rieske" evidence="14">
    <location>
        <begin position="75"/>
        <end position="191"/>
    </location>
</feature>
<dbReference type="Proteomes" id="UP001465755">
    <property type="component" value="Unassembled WGS sequence"/>
</dbReference>
<evidence type="ECO:0000256" key="1">
    <source>
        <dbReference type="ARBA" id="ARBA00004229"/>
    </source>
</evidence>
<comment type="caution">
    <text evidence="15">The sequence shown here is derived from an EMBL/GenBank/DDBJ whole genome shotgun (WGS) entry which is preliminary data.</text>
</comment>
<dbReference type="Gene3D" id="2.102.10.10">
    <property type="entry name" value="Rieske [2Fe-2S] iron-sulphur domain"/>
    <property type="match status" value="1"/>
</dbReference>
<sequence length="532" mass="59214">MQSDQLCLSIVARSAAIRPRATYVIAQPATLHHRPLACTRLTGHLGGYRSSPLEPLEHEVQADQSHQEFNWAKQWYPLAGVQDLQADRPNAFTLLGQKLVVWHDRNAAEGPAWRCFDDSCPHRRVPLSEGRIHDDGTLMCCYHGWRFDGEGQAVTIPALAEHQQQHDRVCCNANSSVAAHPVEVRHGLLFVWGEAGAMAFLESQSRPVPLGDIPSNVPEDELVSVYTNFTRDLPGPFDVWMENMVDQSHVAFAHHGPGGNRKGEVAGVYHQRPVTLSTPDQGFKYDFDWSATSKKITKDTHFHFIPPCLSSFKLASGEGGLWIYAVPTNAFSTRLIINAGRQIKNQWLARFFNGLIPRWLAHIQLNAINDGDVVYMHAQAKANLQAKLQHSGSFSWRKHYFLPGQNDRGVLAWRSWFENLAGGGPFSAQQAEPDMYQTVAGLPDRRSLLSREHQHTQNCSACRSALQRVQIGQQAALAAAAGCFLAMSAQLSHEGDTVPFAIGVVSALVVRVGLQQLEKQFVFTDWVNQDKN</sequence>
<keyword evidence="12" id="KW-0411">Iron-sulfur</keyword>
<dbReference type="GO" id="GO:0016020">
    <property type="term" value="C:membrane"/>
    <property type="evidence" value="ECO:0007669"/>
    <property type="project" value="UniProtKB-SubCell"/>
</dbReference>
<keyword evidence="10" id="KW-0560">Oxidoreductase</keyword>
<organism evidence="15 16">
    <name type="scientific">Symbiochloris irregularis</name>
    <dbReference type="NCBI Taxonomy" id="706552"/>
    <lineage>
        <taxon>Eukaryota</taxon>
        <taxon>Viridiplantae</taxon>
        <taxon>Chlorophyta</taxon>
        <taxon>core chlorophytes</taxon>
        <taxon>Trebouxiophyceae</taxon>
        <taxon>Trebouxiales</taxon>
        <taxon>Trebouxiaceae</taxon>
        <taxon>Symbiochloris</taxon>
    </lineage>
</organism>
<evidence type="ECO:0000313" key="16">
    <source>
        <dbReference type="Proteomes" id="UP001465755"/>
    </source>
</evidence>
<name>A0AAW1PWF3_9CHLO</name>
<protein>
    <recommendedName>
        <fullName evidence="14">Rieske domain-containing protein</fullName>
    </recommendedName>
</protein>
<evidence type="ECO:0000256" key="8">
    <source>
        <dbReference type="ARBA" id="ARBA00022946"/>
    </source>
</evidence>
<evidence type="ECO:0000256" key="4">
    <source>
        <dbReference type="ARBA" id="ARBA00022640"/>
    </source>
</evidence>
<evidence type="ECO:0000256" key="9">
    <source>
        <dbReference type="ARBA" id="ARBA00022989"/>
    </source>
</evidence>
<keyword evidence="7" id="KW-0479">Metal-binding</keyword>
<proteinExistence type="predicted"/>
<dbReference type="Pfam" id="PF08417">
    <property type="entry name" value="PaO"/>
    <property type="match status" value="1"/>
</dbReference>
<keyword evidence="13" id="KW-0472">Membrane</keyword>
<keyword evidence="4" id="KW-0934">Plastid</keyword>
<evidence type="ECO:0000256" key="12">
    <source>
        <dbReference type="ARBA" id="ARBA00023014"/>
    </source>
</evidence>
<dbReference type="InterPro" id="IPR050584">
    <property type="entry name" value="Cholesterol_7-desaturase"/>
</dbReference>
<keyword evidence="9" id="KW-1133">Transmembrane helix</keyword>
<accession>A0AAW1PWF3</accession>
<evidence type="ECO:0000256" key="6">
    <source>
        <dbReference type="ARBA" id="ARBA00022714"/>
    </source>
</evidence>
<dbReference type="SUPFAM" id="SSF50022">
    <property type="entry name" value="ISP domain"/>
    <property type="match status" value="1"/>
</dbReference>
<keyword evidence="6" id="KW-0001">2Fe-2S</keyword>
<evidence type="ECO:0000256" key="2">
    <source>
        <dbReference type="ARBA" id="ARBA00004370"/>
    </source>
</evidence>
<evidence type="ECO:0000256" key="10">
    <source>
        <dbReference type="ARBA" id="ARBA00023002"/>
    </source>
</evidence>
<dbReference type="InterPro" id="IPR017941">
    <property type="entry name" value="Rieske_2Fe-2S"/>
</dbReference>
<dbReference type="GO" id="GO:0009507">
    <property type="term" value="C:chloroplast"/>
    <property type="evidence" value="ECO:0007669"/>
    <property type="project" value="UniProtKB-SubCell"/>
</dbReference>
<evidence type="ECO:0000259" key="14">
    <source>
        <dbReference type="PROSITE" id="PS51296"/>
    </source>
</evidence>
<dbReference type="SUPFAM" id="SSF55961">
    <property type="entry name" value="Bet v1-like"/>
    <property type="match status" value="1"/>
</dbReference>
<evidence type="ECO:0000256" key="3">
    <source>
        <dbReference type="ARBA" id="ARBA00022528"/>
    </source>
</evidence>
<evidence type="ECO:0000256" key="13">
    <source>
        <dbReference type="ARBA" id="ARBA00023136"/>
    </source>
</evidence>
<dbReference type="Pfam" id="PF00355">
    <property type="entry name" value="Rieske"/>
    <property type="match status" value="1"/>
</dbReference>
<comment type="subcellular location">
    <subcellularLocation>
        <location evidence="2">Membrane</location>
    </subcellularLocation>
    <subcellularLocation>
        <location evidence="1">Plastid</location>
        <location evidence="1">Chloroplast</location>
    </subcellularLocation>
</comment>